<reference evidence="1 2" key="1">
    <citation type="submission" date="2013-12" db="EMBL/GenBank/DDBJ databases">
        <authorList>
            <consortium name="DOE Joint Genome Institute"/>
            <person name="Eisen J."/>
            <person name="Huntemann M."/>
            <person name="Han J."/>
            <person name="Chen A."/>
            <person name="Kyrpides N."/>
            <person name="Mavromatis K."/>
            <person name="Markowitz V."/>
            <person name="Palaniappan K."/>
            <person name="Ivanova N."/>
            <person name="Schaumberg A."/>
            <person name="Pati A."/>
            <person name="Liolios K."/>
            <person name="Nordberg H.P."/>
            <person name="Cantor M.N."/>
            <person name="Hua S.X."/>
            <person name="Woyke T."/>
        </authorList>
    </citation>
    <scope>NUCLEOTIDE SEQUENCE [LARGE SCALE GENOMIC DNA]</scope>
    <source>
        <strain evidence="2">DSM 19437</strain>
    </source>
</reference>
<dbReference type="Gene3D" id="2.60.120.260">
    <property type="entry name" value="Galactose-binding domain-like"/>
    <property type="match status" value="1"/>
</dbReference>
<dbReference type="InterPro" id="IPR053161">
    <property type="entry name" value="Ulvan_degrading_GH"/>
</dbReference>
<gene>
    <name evidence="1" type="ORF">NIASO_02090</name>
</gene>
<dbReference type="AlphaFoldDB" id="W0EU60"/>
<dbReference type="InterPro" id="IPR029062">
    <property type="entry name" value="Class_I_gatase-like"/>
</dbReference>
<sequence>MKLSRKQFVRLSALAPLAYTFPFDKTPAQTRKNNEFADLFRLFQNPPPQARPFVRWWWNGCRVTEPEILRELDVLKAMGISGVEINSIAFPEDNDAMGYKPLTWLSDEWLQVLKATVTGARERGLLCDIIVGSGWPFGGEFLERPEQIKMVALGTRKLAGGQRYTLKKEDLLEELAFIKTYEQGTAELYEIRLAPAHMADFDAGRSIKMDGESTVLEVPEGDHILYFLVKFTGYTAVTHGAPGAAGPLLDHYNGPAVEKYLNRMSDAINAKVGAMGDYFRAVFIDSLELRGSNWCDDLPAAFKKRRGYDLAPYLPYILFKINKKSTYNGGQVIGGDDLVQFSTAVQEEIDRVRYDFEITRLELFDERFLKTFTAWCRKNKVKSRVQAYGREYYTIESAMQLDIPECETWLRPDVGTDFEENTFKTGRAYRPVNKFVASAAHLTGKKIVSCEEITNTSMVFNATLERIKITGDQSNLSGVTHSILHGFNFSPKDIPFPGWVRYGTFFNERNTWWPYLKRWVDYKARLSALFQAADMQADIAILFPEADMWSRVGLQYQQYPQTVQPVYANNVWEAIHQNGGGCDYITESVLNRSHFNNPGLQFGSRKYKLLLLLEVASIAPATAASLEQFVKAGGRVIFVGKDPHQTYGKLRHQPKDEAVATAIQKLKRDYPRQVISYPAPTAVIGRWFEKMKRDLLIDTFVTFDGPVEHVSQVYYKSGATDIFFISNYHLTKSYTGTAVFHVPGKTAWLWDPETGRKYRYPTNGAANRLYLQMDPAASLLIIFTDEKGGDLFALRKPFGIQPQEITGPWSLKLEKVYESPATLQLPRLIDFKEDAQLKNFAGVIHYETRFKVVDPKAFHSLDLGVVQGISEVTLNGSPIGVRWYGRHIYTLDGTLKKGENQLNVKITTVLGNYARSLQKNKVTEKWMKGQPLYSMGMLGPVRLG</sequence>
<accession>W0EU60</accession>
<dbReference type="PANTHER" id="PTHR36848">
    <property type="entry name" value="DNA-BINDING PROTEIN (PUTATIVE SECRETED PROTEIN)-RELATED"/>
    <property type="match status" value="1"/>
</dbReference>
<dbReference type="InterPro" id="IPR008979">
    <property type="entry name" value="Galactose-bd-like_sf"/>
</dbReference>
<dbReference type="eggNOG" id="COG3250">
    <property type="taxonomic scope" value="Bacteria"/>
</dbReference>
<dbReference type="EMBL" id="CP007035">
    <property type="protein sequence ID" value="AHF14307.1"/>
    <property type="molecule type" value="Genomic_DNA"/>
</dbReference>
<dbReference type="HOGENOM" id="CLU_003772_1_0_10"/>
<dbReference type="NCBIfam" id="NF045579">
    <property type="entry name" value="rhamnoside_JR"/>
    <property type="match status" value="1"/>
</dbReference>
<protein>
    <submittedName>
        <fullName evidence="1">Family 2 glycoside hydrolase</fullName>
    </submittedName>
</protein>
<keyword evidence="1" id="KW-0378">Hydrolase</keyword>
<organism evidence="1 2">
    <name type="scientific">Niabella soli DSM 19437</name>
    <dbReference type="NCBI Taxonomy" id="929713"/>
    <lineage>
        <taxon>Bacteria</taxon>
        <taxon>Pseudomonadati</taxon>
        <taxon>Bacteroidota</taxon>
        <taxon>Chitinophagia</taxon>
        <taxon>Chitinophagales</taxon>
        <taxon>Chitinophagaceae</taxon>
        <taxon>Niabella</taxon>
    </lineage>
</organism>
<name>W0EU60_9BACT</name>
<dbReference type="OrthoDB" id="9761519at2"/>
<dbReference type="GO" id="GO:0016787">
    <property type="term" value="F:hydrolase activity"/>
    <property type="evidence" value="ECO:0007669"/>
    <property type="project" value="UniProtKB-KW"/>
</dbReference>
<proteinExistence type="predicted"/>
<dbReference type="PANTHER" id="PTHR36848:SF2">
    <property type="entry name" value="SECRETED PROTEIN"/>
    <property type="match status" value="1"/>
</dbReference>
<keyword evidence="2" id="KW-1185">Reference proteome</keyword>
<dbReference type="Gene3D" id="3.40.50.880">
    <property type="match status" value="1"/>
</dbReference>
<dbReference type="STRING" id="929713.NIASO_02090"/>
<evidence type="ECO:0000313" key="1">
    <source>
        <dbReference type="EMBL" id="AHF14307.1"/>
    </source>
</evidence>
<dbReference type="Proteomes" id="UP000003586">
    <property type="component" value="Chromosome"/>
</dbReference>
<dbReference type="Pfam" id="PF17132">
    <property type="entry name" value="Glyco_hydro_106"/>
    <property type="match status" value="2"/>
</dbReference>
<dbReference type="RefSeq" id="WP_008583967.1">
    <property type="nucleotide sequence ID" value="NZ_CP007035.1"/>
</dbReference>
<dbReference type="SUPFAM" id="SSF49785">
    <property type="entry name" value="Galactose-binding domain-like"/>
    <property type="match status" value="1"/>
</dbReference>
<evidence type="ECO:0000313" key="2">
    <source>
        <dbReference type="Proteomes" id="UP000003586"/>
    </source>
</evidence>
<dbReference type="KEGG" id="nso:NIASO_02090"/>